<dbReference type="Proteomes" id="UP000244060">
    <property type="component" value="Unassembled WGS sequence"/>
</dbReference>
<dbReference type="InterPro" id="IPR036873">
    <property type="entry name" value="Rhodanese-like_dom_sf"/>
</dbReference>
<comment type="caution">
    <text evidence="2">The sequence shown here is derived from an EMBL/GenBank/DDBJ whole genome shotgun (WGS) entry which is preliminary data.</text>
</comment>
<dbReference type="PROSITE" id="PS50206">
    <property type="entry name" value="RHODANESE_3"/>
    <property type="match status" value="1"/>
</dbReference>
<dbReference type="InterPro" id="IPR052367">
    <property type="entry name" value="Thiosulfate_ST/Rhodanese-like"/>
</dbReference>
<dbReference type="PANTHER" id="PTHR45431">
    <property type="entry name" value="RHODANESE-LIKE DOMAIN-CONTAINING PROTEIN 15, CHLOROPLASTIC"/>
    <property type="match status" value="1"/>
</dbReference>
<reference evidence="2 3" key="1">
    <citation type="submission" date="2018-04" db="EMBL/GenBank/DDBJ databases">
        <title>Genomic Encyclopedia of Type Strains, Phase III (KMG-III): the genomes of soil and plant-associated and newly described type strains.</title>
        <authorList>
            <person name="Whitman W."/>
        </authorList>
    </citation>
    <scope>NUCLEOTIDE SEQUENCE [LARGE SCALE GENOMIC DNA]</scope>
    <source>
        <strain evidence="2 3">KA25</strain>
    </source>
</reference>
<dbReference type="PANTHER" id="PTHR45431:SF3">
    <property type="entry name" value="RHODANESE-LIKE DOMAIN-CONTAINING PROTEIN 15, CHLOROPLASTIC"/>
    <property type="match status" value="1"/>
</dbReference>
<dbReference type="Gene3D" id="3.40.250.10">
    <property type="entry name" value="Rhodanese-like domain"/>
    <property type="match status" value="1"/>
</dbReference>
<dbReference type="EMBL" id="QAOT01000023">
    <property type="protein sequence ID" value="PTR12988.1"/>
    <property type="molecule type" value="Genomic_DNA"/>
</dbReference>
<dbReference type="SUPFAM" id="SSF52821">
    <property type="entry name" value="Rhodanese/Cell cycle control phosphatase"/>
    <property type="match status" value="1"/>
</dbReference>
<evidence type="ECO:0000259" key="1">
    <source>
        <dbReference type="PROSITE" id="PS50206"/>
    </source>
</evidence>
<sequence>MTDAQLPAAPDQSPVLVTAEGYTGDLSPQSAWDLVTSGNAMLIDVRTAEERSFVSRVPGSKHVAWATGTAITRNPHFVRQVGAIAAKDTTLVVLCRSGKRSASAAEATTTDSVAASTAGAFAACPASRTDA</sequence>
<dbReference type="InterPro" id="IPR001763">
    <property type="entry name" value="Rhodanese-like_dom"/>
</dbReference>
<protein>
    <submittedName>
        <fullName evidence="2">Rhodanese-like domain-containing protein</fullName>
    </submittedName>
</protein>
<name>A0A2T5JT47_9RHOB</name>
<accession>A0A2T5JT47</accession>
<proteinExistence type="predicted"/>
<dbReference type="RefSeq" id="WP_205025754.1">
    <property type="nucleotide sequence ID" value="NZ_CP090022.1"/>
</dbReference>
<keyword evidence="3" id="KW-1185">Reference proteome</keyword>
<organism evidence="2 3">
    <name type="scientific">Cereibacter azotoformans</name>
    <dbReference type="NCBI Taxonomy" id="43057"/>
    <lineage>
        <taxon>Bacteria</taxon>
        <taxon>Pseudomonadati</taxon>
        <taxon>Pseudomonadota</taxon>
        <taxon>Alphaproteobacteria</taxon>
        <taxon>Rhodobacterales</taxon>
        <taxon>Paracoccaceae</taxon>
        <taxon>Cereibacter</taxon>
    </lineage>
</organism>
<dbReference type="Pfam" id="PF00581">
    <property type="entry name" value="Rhodanese"/>
    <property type="match status" value="1"/>
</dbReference>
<gene>
    <name evidence="2" type="ORF">C8J28_12345</name>
</gene>
<evidence type="ECO:0000313" key="3">
    <source>
        <dbReference type="Proteomes" id="UP000244060"/>
    </source>
</evidence>
<evidence type="ECO:0000313" key="2">
    <source>
        <dbReference type="EMBL" id="PTR12988.1"/>
    </source>
</evidence>
<dbReference type="AlphaFoldDB" id="A0A2T5JT47"/>
<feature type="domain" description="Rhodanese" evidence="1">
    <location>
        <begin position="36"/>
        <end position="107"/>
    </location>
</feature>